<organism evidence="1 2">
    <name type="scientific">Eragrostis curvula</name>
    <name type="common">weeping love grass</name>
    <dbReference type="NCBI Taxonomy" id="38414"/>
    <lineage>
        <taxon>Eukaryota</taxon>
        <taxon>Viridiplantae</taxon>
        <taxon>Streptophyta</taxon>
        <taxon>Embryophyta</taxon>
        <taxon>Tracheophyta</taxon>
        <taxon>Spermatophyta</taxon>
        <taxon>Magnoliopsida</taxon>
        <taxon>Liliopsida</taxon>
        <taxon>Poales</taxon>
        <taxon>Poaceae</taxon>
        <taxon>PACMAD clade</taxon>
        <taxon>Chloridoideae</taxon>
        <taxon>Eragrostideae</taxon>
        <taxon>Eragrostidinae</taxon>
        <taxon>Eragrostis</taxon>
    </lineage>
</organism>
<proteinExistence type="predicted"/>
<comment type="caution">
    <text evidence="1">The sequence shown here is derived from an EMBL/GenBank/DDBJ whole genome shotgun (WGS) entry which is preliminary data.</text>
</comment>
<reference evidence="1 2" key="1">
    <citation type="journal article" date="2019" name="Sci. Rep.">
        <title>A high-quality genome of Eragrostis curvula grass provides insights into Poaceae evolution and supports new strategies to enhance forage quality.</title>
        <authorList>
            <person name="Carballo J."/>
            <person name="Santos B.A.C.M."/>
            <person name="Zappacosta D."/>
            <person name="Garbus I."/>
            <person name="Selva J.P."/>
            <person name="Gallo C.A."/>
            <person name="Diaz A."/>
            <person name="Albertini E."/>
            <person name="Caccamo M."/>
            <person name="Echenique V."/>
        </authorList>
    </citation>
    <scope>NUCLEOTIDE SEQUENCE [LARGE SCALE GENOMIC DNA]</scope>
    <source>
        <strain evidence="2">cv. Victoria</strain>
        <tissue evidence="1">Leaf</tissue>
    </source>
</reference>
<evidence type="ECO:0000313" key="2">
    <source>
        <dbReference type="Proteomes" id="UP000324897"/>
    </source>
</evidence>
<sequence>MEEDHDENNTSRLLFDTNLVLVCEKKDSQELNKNCSHASATTVVTLSGSKIWKTRSPLHSHAAQKPKMTVWPTTTTTWGAIPNHGPRAKNKCGGRFPSPTKLLVNVIWLDEMNHASSA</sequence>
<protein>
    <submittedName>
        <fullName evidence="1">Uncharacterized protein</fullName>
    </submittedName>
</protein>
<dbReference type="AlphaFoldDB" id="A0A5J9SRA4"/>
<dbReference type="Gramene" id="TVU01490">
    <property type="protein sequence ID" value="TVU01490"/>
    <property type="gene ID" value="EJB05_53053"/>
</dbReference>
<evidence type="ECO:0000313" key="1">
    <source>
        <dbReference type="EMBL" id="TVU01490.1"/>
    </source>
</evidence>
<accession>A0A5J9SRA4</accession>
<dbReference type="EMBL" id="RWGY01000436">
    <property type="protein sequence ID" value="TVU01490.1"/>
    <property type="molecule type" value="Genomic_DNA"/>
</dbReference>
<dbReference type="Proteomes" id="UP000324897">
    <property type="component" value="Unassembled WGS sequence"/>
</dbReference>
<gene>
    <name evidence="1" type="ORF">EJB05_53053</name>
</gene>
<keyword evidence="2" id="KW-1185">Reference proteome</keyword>
<name>A0A5J9SRA4_9POAL</name>